<keyword evidence="2" id="KW-1133">Transmembrane helix</keyword>
<reference evidence="3" key="1">
    <citation type="submission" date="2021-03" db="EMBL/GenBank/DDBJ databases">
        <title>Acanthopleuribacteraceae sp. M133.</title>
        <authorList>
            <person name="Wang G."/>
        </authorList>
    </citation>
    <scope>NUCLEOTIDE SEQUENCE</scope>
    <source>
        <strain evidence="3">M133</strain>
    </source>
</reference>
<feature type="transmembrane region" description="Helical" evidence="2">
    <location>
        <begin position="42"/>
        <end position="62"/>
    </location>
</feature>
<keyword evidence="2" id="KW-0472">Membrane</keyword>
<protein>
    <submittedName>
        <fullName evidence="3">Uncharacterized protein</fullName>
    </submittedName>
</protein>
<dbReference type="EMBL" id="CP071793">
    <property type="protein sequence ID" value="QTD50847.1"/>
    <property type="molecule type" value="Genomic_DNA"/>
</dbReference>
<dbReference type="KEGG" id="scor:J3U87_00130"/>
<evidence type="ECO:0000313" key="4">
    <source>
        <dbReference type="Proteomes" id="UP000663929"/>
    </source>
</evidence>
<keyword evidence="4" id="KW-1185">Reference proteome</keyword>
<evidence type="ECO:0000313" key="3">
    <source>
        <dbReference type="EMBL" id="QTD50847.1"/>
    </source>
</evidence>
<name>A0A8A4TN24_SULCO</name>
<gene>
    <name evidence="3" type="ORF">J3U87_00130</name>
</gene>
<dbReference type="Proteomes" id="UP000663929">
    <property type="component" value="Chromosome"/>
</dbReference>
<dbReference type="AlphaFoldDB" id="A0A8A4TN24"/>
<accession>A0A8A4TN24</accession>
<proteinExistence type="predicted"/>
<evidence type="ECO:0000256" key="1">
    <source>
        <dbReference type="SAM" id="MobiDB-lite"/>
    </source>
</evidence>
<sequence>MKHLRTSSHERLVRGPQGTTSHRPHASSISTRFFPQSPHKNFFLFSIFLVSVFILSGAPLWAQIEQHPELIGKRVLTNQKGKPVPFENDEAIRDFLSNAEVVAEDVIGSGITKPFRLTLEKDGIRLRSIFRHIQRKEDRIEIEGKIHRYFEDSYKFELAAYKLAEHLGLPHVPPVIPYTYKGIEGSLQIWIELAITDRTRVMDEIPFPSFFNAEHQLQTMKAFDVLIYNFDRNELNYLYDIRWYVWYIDHSRSFKPDSVLPQLDDLTKMRRDVYQKLKNWDKKAINKKLKPHLNRMQLIALHRRQKKILEHVDDLIAQHGEAQVLFDK</sequence>
<keyword evidence="2" id="KW-0812">Transmembrane</keyword>
<evidence type="ECO:0000256" key="2">
    <source>
        <dbReference type="SAM" id="Phobius"/>
    </source>
</evidence>
<feature type="compositionally biased region" description="Polar residues" evidence="1">
    <location>
        <begin position="17"/>
        <end position="30"/>
    </location>
</feature>
<organism evidence="3 4">
    <name type="scientific">Sulfidibacter corallicola</name>
    <dbReference type="NCBI Taxonomy" id="2818388"/>
    <lineage>
        <taxon>Bacteria</taxon>
        <taxon>Pseudomonadati</taxon>
        <taxon>Acidobacteriota</taxon>
        <taxon>Holophagae</taxon>
        <taxon>Acanthopleuribacterales</taxon>
        <taxon>Acanthopleuribacteraceae</taxon>
        <taxon>Sulfidibacter</taxon>
    </lineage>
</organism>
<dbReference type="RefSeq" id="WP_237380935.1">
    <property type="nucleotide sequence ID" value="NZ_CP071793.1"/>
</dbReference>
<feature type="region of interest" description="Disordered" evidence="1">
    <location>
        <begin position="1"/>
        <end position="30"/>
    </location>
</feature>